<dbReference type="AlphaFoldDB" id="A0A0K0FWH8"/>
<evidence type="ECO:0000313" key="2">
    <source>
        <dbReference type="WBParaSite" id="SVE_1676800.1"/>
    </source>
</evidence>
<dbReference type="WBParaSite" id="SVE_1676800.1">
    <property type="protein sequence ID" value="SVE_1676800.1"/>
    <property type="gene ID" value="SVE_1676800"/>
</dbReference>
<reference evidence="2" key="2">
    <citation type="submission" date="2015-08" db="UniProtKB">
        <authorList>
            <consortium name="WormBaseParasite"/>
        </authorList>
    </citation>
    <scope>IDENTIFICATION</scope>
</reference>
<proteinExistence type="predicted"/>
<accession>A0A0K0FWH8</accession>
<reference evidence="1" key="1">
    <citation type="submission" date="2014-07" db="EMBL/GenBank/DDBJ databases">
        <authorList>
            <person name="Martin A.A"/>
            <person name="De Silva N."/>
        </authorList>
    </citation>
    <scope>NUCLEOTIDE SEQUENCE</scope>
</reference>
<name>A0A0K0FWH8_STRVS</name>
<evidence type="ECO:0000313" key="1">
    <source>
        <dbReference type="Proteomes" id="UP000035680"/>
    </source>
</evidence>
<protein>
    <submittedName>
        <fullName evidence="2">RNase H domain-containing protein</fullName>
    </submittedName>
</protein>
<dbReference type="Proteomes" id="UP000035680">
    <property type="component" value="Unassembled WGS sequence"/>
</dbReference>
<sequence length="451" mass="50894">MKESGFMESFIEVNNEVVENKDIRVVAASNAMDLYLKKSLFGDLMIKEIDFRKINSILLAEVSKLDIIKRIETLKKTPFIGSFYEKLDMLIYCSSLLELGIWRDGIVMSIFLERIPNAMKESIIHKDLQSLDDMKNFAKKLDELKSNFFKSVSPASSIYQQRTSNRLSECCSTPLPSYTSTAQLPQLSNNLSNISTGVSHMSHENHLSLNANTNNCKEMSLNETKHNTTMNLSKRSDPIKHSSIIISSTPITKSTKTTQKDVLGSSIESLNLSDIPDFDNKFIPTQVSKEKKQITKEIAIIDAGTDINLSNSYLDPTQYEIRIGVSLIQKGQLFGYGWAADSNNAIKHQERKLSRSNSFQTVVLQCLDSIITFLKDQNIRNFLIVTQHIQFFEVCKLFPTGYKELTSTGKTCLKAIINAIKSMKGNILFVSETFKPPILQTSDAEAEKLQY</sequence>
<keyword evidence="1" id="KW-1185">Reference proteome</keyword>
<organism evidence="1 2">
    <name type="scientific">Strongyloides venezuelensis</name>
    <name type="common">Threadworm</name>
    <dbReference type="NCBI Taxonomy" id="75913"/>
    <lineage>
        <taxon>Eukaryota</taxon>
        <taxon>Metazoa</taxon>
        <taxon>Ecdysozoa</taxon>
        <taxon>Nematoda</taxon>
        <taxon>Chromadorea</taxon>
        <taxon>Rhabditida</taxon>
        <taxon>Tylenchina</taxon>
        <taxon>Panagrolaimomorpha</taxon>
        <taxon>Strongyloidoidea</taxon>
        <taxon>Strongyloididae</taxon>
        <taxon>Strongyloides</taxon>
    </lineage>
</organism>